<evidence type="ECO:0000313" key="3">
    <source>
        <dbReference type="Proteomes" id="UP001187346"/>
    </source>
</evidence>
<feature type="transmembrane region" description="Helical" evidence="1">
    <location>
        <begin position="25"/>
        <end position="45"/>
    </location>
</feature>
<dbReference type="InterPro" id="IPR057702">
    <property type="entry name" value="DUF7942"/>
</dbReference>
<dbReference type="RefSeq" id="WP_019063849.1">
    <property type="nucleotide sequence ID" value="NZ_JAPEMW010000001.1"/>
</dbReference>
<dbReference type="Proteomes" id="UP001187346">
    <property type="component" value="Unassembled WGS sequence"/>
</dbReference>
<gene>
    <name evidence="2" type="ORF">R5A26_12795</name>
</gene>
<name>A0ABU4F8B6_9ACTN</name>
<accession>A0ABU4F8B6</accession>
<keyword evidence="3" id="KW-1185">Reference proteome</keyword>
<organism evidence="2 3">
    <name type="scientific">Streptomyces prunicolor</name>
    <dbReference type="NCBI Taxonomy" id="67348"/>
    <lineage>
        <taxon>Bacteria</taxon>
        <taxon>Bacillati</taxon>
        <taxon>Actinomycetota</taxon>
        <taxon>Actinomycetes</taxon>
        <taxon>Kitasatosporales</taxon>
        <taxon>Streptomycetaceae</taxon>
        <taxon>Streptomyces</taxon>
    </lineage>
</organism>
<proteinExistence type="predicted"/>
<dbReference type="EMBL" id="JAWMAJ010000033">
    <property type="protein sequence ID" value="MDV7216826.1"/>
    <property type="molecule type" value="Genomic_DNA"/>
</dbReference>
<reference evidence="2 3" key="1">
    <citation type="submission" date="2023-10" db="EMBL/GenBank/DDBJ databases">
        <title>Characterization of rhizosphere-enriched actinobacteria from wheat plants lab-grown on chernevaya soil.</title>
        <authorList>
            <person name="Tikhonova E.N."/>
            <person name="Konopkin A."/>
            <person name="Kravchenko I.K."/>
        </authorList>
    </citation>
    <scope>NUCLEOTIDE SEQUENCE [LARGE SCALE GENOMIC DNA]</scope>
    <source>
        <strain evidence="2 3">RR29</strain>
    </source>
</reference>
<feature type="transmembrane region" description="Helical" evidence="1">
    <location>
        <begin position="52"/>
        <end position="71"/>
    </location>
</feature>
<protein>
    <recommendedName>
        <fullName evidence="4">Integral membrane protein</fullName>
    </recommendedName>
</protein>
<keyword evidence="1" id="KW-0812">Transmembrane</keyword>
<feature type="transmembrane region" description="Helical" evidence="1">
    <location>
        <begin position="77"/>
        <end position="100"/>
    </location>
</feature>
<keyword evidence="1" id="KW-1133">Transmembrane helix</keyword>
<comment type="caution">
    <text evidence="2">The sequence shown here is derived from an EMBL/GenBank/DDBJ whole genome shotgun (WGS) entry which is preliminary data.</text>
</comment>
<evidence type="ECO:0008006" key="4">
    <source>
        <dbReference type="Google" id="ProtNLM"/>
    </source>
</evidence>
<dbReference type="NCBIfam" id="NF046119">
    <property type="entry name" value="memb_SCO4225"/>
    <property type="match status" value="1"/>
</dbReference>
<evidence type="ECO:0000313" key="2">
    <source>
        <dbReference type="EMBL" id="MDV7216826.1"/>
    </source>
</evidence>
<evidence type="ECO:0000256" key="1">
    <source>
        <dbReference type="SAM" id="Phobius"/>
    </source>
</evidence>
<keyword evidence="1" id="KW-0472">Membrane</keyword>
<sequence length="110" mass="11463">MPSTDANAASSPLHRLGRNLRNPFALGYLALCVALLVWTVVVSVMDDSGESMAGVVPVLATAPGSLVFLVLPDGKAMFFVAVAIGALVNASVIGWCVRALRRGNQADPTR</sequence>
<dbReference type="Pfam" id="PF25637">
    <property type="entry name" value="DUF7942"/>
    <property type="match status" value="1"/>
</dbReference>